<evidence type="ECO:0000256" key="4">
    <source>
        <dbReference type="SAM" id="MobiDB-lite"/>
    </source>
</evidence>
<evidence type="ECO:0000256" key="3">
    <source>
        <dbReference type="PROSITE-ProRule" id="PRU00357"/>
    </source>
</evidence>
<dbReference type="Pfam" id="PF06203">
    <property type="entry name" value="CCT"/>
    <property type="match status" value="1"/>
</dbReference>
<dbReference type="InterPro" id="IPR045281">
    <property type="entry name" value="CONSTANS-like"/>
</dbReference>
<evidence type="ECO:0000256" key="2">
    <source>
        <dbReference type="ARBA" id="ARBA00023242"/>
    </source>
</evidence>
<feature type="compositionally biased region" description="Low complexity" evidence="4">
    <location>
        <begin position="10"/>
        <end position="26"/>
    </location>
</feature>
<feature type="region of interest" description="Disordered" evidence="4">
    <location>
        <begin position="1"/>
        <end position="58"/>
    </location>
</feature>
<evidence type="ECO:0000256" key="1">
    <source>
        <dbReference type="ARBA" id="ARBA00004123"/>
    </source>
</evidence>
<name>A0A9R0R6E0_TRITD</name>
<gene>
    <name evidence="6" type="ORF">TRITD_1Bv1G228550</name>
</gene>
<evidence type="ECO:0000259" key="5">
    <source>
        <dbReference type="PROSITE" id="PS51017"/>
    </source>
</evidence>
<feature type="compositionally biased region" description="Pro residues" evidence="4">
    <location>
        <begin position="48"/>
        <end position="58"/>
    </location>
</feature>
<protein>
    <recommendedName>
        <fullName evidence="5">CCT domain-containing protein</fullName>
    </recommendedName>
</protein>
<sequence length="342" mass="37209">MFADAGFSFSAYSPSPQPQGYSYSPPLFSHPYPDHSSFSSAPNTAAPAQPPQLPLPLPLPLLHQQHQQHQAAAAPDDDDASAAMYHHLGDMGQPSLISEYDLGAEGDLFKAPEPIIEEPLLALDPVAAAISMMSGGDNAMDDSIKVSDMGLSEVLYECEKELMEKSAIEETISELLDVKIPMLQVEDVPGELRASSSSTIAAGTGECSLQKSVSSGCLNSGDWMNGSAVRPNFLDFQGLDFEAAFGLRRAYSEGDIQKLGANTPRPGIAANVQASGERLVTISDLKSEERKQKLNRYRKKKIQRNFGRKIKYACRKALADSQPRVRGRFAKMDDGYMLKPRK</sequence>
<dbReference type="GO" id="GO:0009909">
    <property type="term" value="P:regulation of flower development"/>
    <property type="evidence" value="ECO:0007669"/>
    <property type="project" value="InterPro"/>
</dbReference>
<evidence type="ECO:0000313" key="7">
    <source>
        <dbReference type="Proteomes" id="UP000324705"/>
    </source>
</evidence>
<dbReference type="PROSITE" id="PS51017">
    <property type="entry name" value="CCT"/>
    <property type="match status" value="1"/>
</dbReference>
<dbReference type="PANTHER" id="PTHR31319:SF71">
    <property type="entry name" value="CCT MOTIF FAMILY PROTEIN"/>
    <property type="match status" value="1"/>
</dbReference>
<evidence type="ECO:0000313" key="6">
    <source>
        <dbReference type="EMBL" id="VAH23985.1"/>
    </source>
</evidence>
<keyword evidence="7" id="KW-1185">Reference proteome</keyword>
<reference evidence="6 7" key="1">
    <citation type="submission" date="2017-09" db="EMBL/GenBank/DDBJ databases">
        <authorList>
            <consortium name="International Durum Wheat Genome Sequencing Consortium (IDWGSC)"/>
            <person name="Milanesi L."/>
        </authorList>
    </citation>
    <scope>NUCLEOTIDE SEQUENCE [LARGE SCALE GENOMIC DNA]</scope>
    <source>
        <strain evidence="7">cv. Svevo</strain>
    </source>
</reference>
<dbReference type="Gramene" id="TRITD1Bv1G228550.4">
    <property type="protein sequence ID" value="TRITD1Bv1G228550.4"/>
    <property type="gene ID" value="TRITD1Bv1G228550"/>
</dbReference>
<comment type="subcellular location">
    <subcellularLocation>
        <location evidence="1 3">Nucleus</location>
    </subcellularLocation>
</comment>
<dbReference type="GO" id="GO:0003700">
    <property type="term" value="F:DNA-binding transcription factor activity"/>
    <property type="evidence" value="ECO:0007669"/>
    <property type="project" value="TreeGrafter"/>
</dbReference>
<organism evidence="6 7">
    <name type="scientific">Triticum turgidum subsp. durum</name>
    <name type="common">Durum wheat</name>
    <name type="synonym">Triticum durum</name>
    <dbReference type="NCBI Taxonomy" id="4567"/>
    <lineage>
        <taxon>Eukaryota</taxon>
        <taxon>Viridiplantae</taxon>
        <taxon>Streptophyta</taxon>
        <taxon>Embryophyta</taxon>
        <taxon>Tracheophyta</taxon>
        <taxon>Spermatophyta</taxon>
        <taxon>Magnoliopsida</taxon>
        <taxon>Liliopsida</taxon>
        <taxon>Poales</taxon>
        <taxon>Poaceae</taxon>
        <taxon>BOP clade</taxon>
        <taxon>Pooideae</taxon>
        <taxon>Triticodae</taxon>
        <taxon>Triticeae</taxon>
        <taxon>Triticinae</taxon>
        <taxon>Triticum</taxon>
    </lineage>
</organism>
<dbReference type="AlphaFoldDB" id="A0A9R0R6E0"/>
<keyword evidence="2 3" id="KW-0539">Nucleus</keyword>
<dbReference type="GO" id="GO:0005634">
    <property type="term" value="C:nucleus"/>
    <property type="evidence" value="ECO:0007669"/>
    <property type="project" value="UniProtKB-SubCell"/>
</dbReference>
<dbReference type="InterPro" id="IPR010402">
    <property type="entry name" value="CCT_domain"/>
</dbReference>
<dbReference type="EMBL" id="LT934112">
    <property type="protein sequence ID" value="VAH23985.1"/>
    <property type="molecule type" value="Genomic_DNA"/>
</dbReference>
<dbReference type="PANTHER" id="PTHR31319">
    <property type="entry name" value="ZINC FINGER PROTEIN CONSTANS-LIKE 4"/>
    <property type="match status" value="1"/>
</dbReference>
<dbReference type="Proteomes" id="UP000324705">
    <property type="component" value="Chromosome 1B"/>
</dbReference>
<proteinExistence type="predicted"/>
<accession>A0A9R0R6E0</accession>
<feature type="domain" description="CCT" evidence="5">
    <location>
        <begin position="290"/>
        <end position="332"/>
    </location>
</feature>